<name>W0HUG8_9GAMM</name>
<dbReference type="GO" id="GO:0005886">
    <property type="term" value="C:plasma membrane"/>
    <property type="evidence" value="ECO:0007669"/>
    <property type="project" value="UniProtKB-SubCell"/>
</dbReference>
<evidence type="ECO:0000256" key="2">
    <source>
        <dbReference type="ARBA" id="ARBA00022475"/>
    </source>
</evidence>
<gene>
    <name evidence="9" type="ORF">Sant_2365</name>
</gene>
<accession>W0HUG8</accession>
<keyword evidence="6 8" id="KW-1133">Transmembrane helix</keyword>
<evidence type="ECO:0000256" key="6">
    <source>
        <dbReference type="ARBA" id="ARBA00022989"/>
    </source>
</evidence>
<dbReference type="OrthoDB" id="9775035at2"/>
<dbReference type="PATRIC" id="fig|1239307.3.peg.2626"/>
<dbReference type="InterPro" id="IPR050297">
    <property type="entry name" value="LipidA_mod_glycosyltrf_83"/>
</dbReference>
<keyword evidence="5 8" id="KW-0812">Transmembrane</keyword>
<dbReference type="EMBL" id="CP006569">
    <property type="protein sequence ID" value="AHF77409.1"/>
    <property type="molecule type" value="Genomic_DNA"/>
</dbReference>
<evidence type="ECO:0000256" key="7">
    <source>
        <dbReference type="ARBA" id="ARBA00023136"/>
    </source>
</evidence>
<evidence type="ECO:0000256" key="4">
    <source>
        <dbReference type="ARBA" id="ARBA00022679"/>
    </source>
</evidence>
<evidence type="ECO:0000256" key="1">
    <source>
        <dbReference type="ARBA" id="ARBA00004651"/>
    </source>
</evidence>
<feature type="transmembrane region" description="Helical" evidence="8">
    <location>
        <begin position="450"/>
        <end position="469"/>
    </location>
</feature>
<evidence type="ECO:0000256" key="8">
    <source>
        <dbReference type="SAM" id="Phobius"/>
    </source>
</evidence>
<dbReference type="AlphaFoldDB" id="W0HUG8"/>
<protein>
    <submittedName>
        <fullName evidence="9">Putative transmembrane protein</fullName>
    </submittedName>
</protein>
<feature type="transmembrane region" description="Helical" evidence="8">
    <location>
        <begin position="481"/>
        <end position="503"/>
    </location>
</feature>
<keyword evidence="4" id="KW-0808">Transferase</keyword>
<keyword evidence="3" id="KW-0328">Glycosyltransferase</keyword>
<feature type="transmembrane region" description="Helical" evidence="8">
    <location>
        <begin position="408"/>
        <end position="430"/>
    </location>
</feature>
<evidence type="ECO:0000313" key="10">
    <source>
        <dbReference type="Proteomes" id="UP000019028"/>
    </source>
</evidence>
<keyword evidence="7 8" id="KW-0472">Membrane</keyword>
<reference evidence="9 10" key="1">
    <citation type="journal article" date="2014" name="Genome Biol. Evol.">
        <title>Genome degeneration and adaptation in a nascent stage of symbiosis.</title>
        <authorList>
            <person name="Oakeson K.F."/>
            <person name="Gil R."/>
            <person name="Clayton A.L."/>
            <person name="Dunn D.M."/>
            <person name="von Niederhausern A.C."/>
            <person name="Hamil C."/>
            <person name="Aoyagi A."/>
            <person name="Duval B."/>
            <person name="Baca A."/>
            <person name="Silva F.J."/>
            <person name="Vallier A."/>
            <person name="Jackson D.G."/>
            <person name="Latorre A."/>
            <person name="Weiss R.B."/>
            <person name="Heddi A."/>
            <person name="Moya A."/>
            <person name="Dale C."/>
        </authorList>
    </citation>
    <scope>NUCLEOTIDE SEQUENCE [LARGE SCALE GENOMIC DNA]</scope>
    <source>
        <strain evidence="9 10">HS1</strain>
    </source>
</reference>
<organism evidence="9 10">
    <name type="scientific">Sodalis praecaptivus</name>
    <dbReference type="NCBI Taxonomy" id="1239307"/>
    <lineage>
        <taxon>Bacteria</taxon>
        <taxon>Pseudomonadati</taxon>
        <taxon>Pseudomonadota</taxon>
        <taxon>Gammaproteobacteria</taxon>
        <taxon>Enterobacterales</taxon>
        <taxon>Bruguierivoracaceae</taxon>
        <taxon>Sodalis</taxon>
    </lineage>
</organism>
<evidence type="ECO:0000313" key="9">
    <source>
        <dbReference type="EMBL" id="AHF77409.1"/>
    </source>
</evidence>
<proteinExistence type="predicted"/>
<dbReference type="GO" id="GO:0009103">
    <property type="term" value="P:lipopolysaccharide biosynthetic process"/>
    <property type="evidence" value="ECO:0007669"/>
    <property type="project" value="UniProtKB-ARBA"/>
</dbReference>
<comment type="subcellular location">
    <subcellularLocation>
        <location evidence="1">Cell membrane</location>
        <topology evidence="1">Multi-pass membrane protein</topology>
    </subcellularLocation>
</comment>
<dbReference type="GO" id="GO:0016763">
    <property type="term" value="F:pentosyltransferase activity"/>
    <property type="evidence" value="ECO:0007669"/>
    <property type="project" value="TreeGrafter"/>
</dbReference>
<feature type="transmembrane region" description="Helical" evidence="8">
    <location>
        <begin position="377"/>
        <end position="396"/>
    </location>
</feature>
<dbReference type="PANTHER" id="PTHR33908">
    <property type="entry name" value="MANNOSYLTRANSFERASE YKCB-RELATED"/>
    <property type="match status" value="1"/>
</dbReference>
<keyword evidence="10" id="KW-1185">Reference proteome</keyword>
<feature type="transmembrane region" description="Helical" evidence="8">
    <location>
        <begin position="247"/>
        <end position="272"/>
    </location>
</feature>
<dbReference type="RefSeq" id="WP_025422549.1">
    <property type="nucleotide sequence ID" value="NZ_CP006569.1"/>
</dbReference>
<feature type="transmembrane region" description="Helical" evidence="8">
    <location>
        <begin position="305"/>
        <end position="330"/>
    </location>
</feature>
<dbReference type="PANTHER" id="PTHR33908:SF11">
    <property type="entry name" value="MEMBRANE PROTEIN"/>
    <property type="match status" value="1"/>
</dbReference>
<evidence type="ECO:0000256" key="3">
    <source>
        <dbReference type="ARBA" id="ARBA00022676"/>
    </source>
</evidence>
<feature type="transmembrane region" description="Helical" evidence="8">
    <location>
        <begin position="351"/>
        <end position="371"/>
    </location>
</feature>
<dbReference type="KEGG" id="sod:Sant_2365"/>
<sequence>MKLLRFTLPLRLYLARVARFVPTSGAPWRLSALRAGVYGLFAAYLLAGTFGRFPWKADEPYSFAIAWNAVSHDRWLIPHIGDDPFLEKPPLFFWLGALCVRLFPWLAPHEAARLAVLACLGVTLWGFCRALKTVYGEIARPTLSAPAWRFCGIALLATNLGLAEHIHKFTADLGQLAGAMVALAALMAAVSSRDAPSYQRTLMHGGSFGAGIGIALLSKGLLMPGVLFAVWACCLPWLPALRGRRGAAFILCAGLALLPFAVPWPLALYSAAPDLFYEWFWVNNIGRFAGFTSLGGHDNPLLDRLFAVVLAGAPASLLLIKGAMTGLIALARRARSLRPGGRALAAAFHRYPARSVAAVYLAVGLATLLSSGSMRDIYLMPFLPAMTLLALGLLPAGQPWHRLAARALDGLFLLLLLVIVVTALQLYHAGTPRLLHGLWPNIDSQLPTPFWLIPDGPSLGLACLVLALWAGVTCRRKPDLLCSWAAGMTAVWSVALLLLLPWLDAARSYHQPFAQLRPLLTSPHCLATDGLGESELGMLHYLTGVAGRRIYAGHSGQGEPGHLNEAALGCDFLLVQQAQEARIAPPAPAWRRIWSGQRPADDRLFILYRARRDDGHAAPAALPPAPRQPA</sequence>
<evidence type="ECO:0000256" key="5">
    <source>
        <dbReference type="ARBA" id="ARBA00022692"/>
    </source>
</evidence>
<keyword evidence="2" id="KW-1003">Cell membrane</keyword>
<feature type="transmembrane region" description="Helical" evidence="8">
    <location>
        <begin position="210"/>
        <end position="235"/>
    </location>
</feature>
<dbReference type="HOGENOM" id="CLU_034283_0_0_6"/>
<dbReference type="Proteomes" id="UP000019028">
    <property type="component" value="Chromosome"/>
</dbReference>